<gene>
    <name evidence="1" type="ORF">TNCT_670521</name>
</gene>
<reference evidence="1" key="1">
    <citation type="submission" date="2020-07" db="EMBL/GenBank/DDBJ databases">
        <title>Multicomponent nature underlies the extraordinary mechanical properties of spider dragline silk.</title>
        <authorList>
            <person name="Kono N."/>
            <person name="Nakamura H."/>
            <person name="Mori M."/>
            <person name="Yoshida Y."/>
            <person name="Ohtoshi R."/>
            <person name="Malay A.D."/>
            <person name="Moran D.A.P."/>
            <person name="Tomita M."/>
            <person name="Numata K."/>
            <person name="Arakawa K."/>
        </authorList>
    </citation>
    <scope>NUCLEOTIDE SEQUENCE</scope>
</reference>
<dbReference type="EMBL" id="BMAO01033772">
    <property type="protein sequence ID" value="GFQ91786.1"/>
    <property type="molecule type" value="Genomic_DNA"/>
</dbReference>
<accession>A0A8X6L1A5</accession>
<organism evidence="1 2">
    <name type="scientific">Trichonephila clavata</name>
    <name type="common">Joro spider</name>
    <name type="synonym">Nephila clavata</name>
    <dbReference type="NCBI Taxonomy" id="2740835"/>
    <lineage>
        <taxon>Eukaryota</taxon>
        <taxon>Metazoa</taxon>
        <taxon>Ecdysozoa</taxon>
        <taxon>Arthropoda</taxon>
        <taxon>Chelicerata</taxon>
        <taxon>Arachnida</taxon>
        <taxon>Araneae</taxon>
        <taxon>Araneomorphae</taxon>
        <taxon>Entelegynae</taxon>
        <taxon>Araneoidea</taxon>
        <taxon>Nephilidae</taxon>
        <taxon>Trichonephila</taxon>
    </lineage>
</organism>
<evidence type="ECO:0000313" key="1">
    <source>
        <dbReference type="EMBL" id="GFQ91786.1"/>
    </source>
</evidence>
<name>A0A8X6L1A5_TRICU</name>
<comment type="caution">
    <text evidence="1">The sequence shown here is derived from an EMBL/GenBank/DDBJ whole genome shotgun (WGS) entry which is preliminary data.</text>
</comment>
<sequence length="91" mass="10375">MHCWKTNSIVSRDLKHCIVILKRSSVVQRHIKNTALLNNEWDRAGMAPKRLPRDIKSGHCDPQKWACFSIRTFSNERPGTVPCFVKGSIAS</sequence>
<dbReference type="Proteomes" id="UP000887116">
    <property type="component" value="Unassembled WGS sequence"/>
</dbReference>
<dbReference type="AlphaFoldDB" id="A0A8X6L1A5"/>
<protein>
    <submittedName>
        <fullName evidence="1">Uncharacterized protein</fullName>
    </submittedName>
</protein>
<proteinExistence type="predicted"/>
<keyword evidence="2" id="KW-1185">Reference proteome</keyword>
<evidence type="ECO:0000313" key="2">
    <source>
        <dbReference type="Proteomes" id="UP000887116"/>
    </source>
</evidence>